<dbReference type="EMBL" id="RKHL01000001">
    <property type="protein sequence ID" value="ROR81684.1"/>
    <property type="molecule type" value="Genomic_DNA"/>
</dbReference>
<evidence type="ECO:0000313" key="5">
    <source>
        <dbReference type="Proteomes" id="UP000266915"/>
    </source>
</evidence>
<dbReference type="Proteomes" id="UP000266915">
    <property type="component" value="Unassembled WGS sequence"/>
</dbReference>
<protein>
    <submittedName>
        <fullName evidence="4">Pimeloyl-ACP methyl ester carboxylesterase</fullName>
    </submittedName>
</protein>
<dbReference type="GO" id="GO:0016787">
    <property type="term" value="F:hydrolase activity"/>
    <property type="evidence" value="ECO:0007669"/>
    <property type="project" value="UniProtKB-KW"/>
</dbReference>
<dbReference type="PANTHER" id="PTHR43798:SF31">
    <property type="entry name" value="AB HYDROLASE SUPERFAMILY PROTEIN YCLE"/>
    <property type="match status" value="1"/>
</dbReference>
<proteinExistence type="predicted"/>
<dbReference type="InterPro" id="IPR029058">
    <property type="entry name" value="AB_hydrolase_fold"/>
</dbReference>
<dbReference type="PANTHER" id="PTHR43798">
    <property type="entry name" value="MONOACYLGLYCEROL LIPASE"/>
    <property type="match status" value="1"/>
</dbReference>
<sequence>MTAAASTVFFLPGLGLDAAAVAPVARELDARFRVITVELPGQGDTADAPDGSVESQVDAALAVIAEQADGGPWMLCAHSMGGKVAAGIAARVRGGDVPVFGLLGVVLLAPSPPTPEPMPDAKRHQMLTWVEDGPIAEADAQTFVDDNVGASLPAELQAAAVASVQAMSPVAWRRWLEQGSVEDIASSVGALDLPCTVLAGDQDDALGAAVQPELLSDVYPRARFVSLAGAGHLLSFERPVEVARAITELWDEIVAHSAIVPAEWGLVIASPRTTPRARSALACRALPDDPRYRPRVLSVEQLELLRAVADRLVPQPAGGRIDLAARVDADLAAGGGDGWRPVGGLTDDEAYRAGLDDLRTAWPDSAEDQDALIGAVIDGQGVPGGAIDADDLRRWFEDLRVDVTREWLIHPASLARVGYDGFATGAEDVDFAGYRELGADTRDDWEPADLGAAPAPTPAQQQEDTA</sequence>
<evidence type="ECO:0000259" key="3">
    <source>
        <dbReference type="Pfam" id="PF12697"/>
    </source>
</evidence>
<name>A0A3N2C309_9MICO</name>
<keyword evidence="5" id="KW-1185">Reference proteome</keyword>
<accession>A0A3N2C309</accession>
<feature type="region of interest" description="Disordered" evidence="2">
    <location>
        <begin position="438"/>
        <end position="466"/>
    </location>
</feature>
<gene>
    <name evidence="4" type="ORF">EDD42_1755</name>
</gene>
<dbReference type="GO" id="GO:0016020">
    <property type="term" value="C:membrane"/>
    <property type="evidence" value="ECO:0007669"/>
    <property type="project" value="TreeGrafter"/>
</dbReference>
<evidence type="ECO:0000256" key="1">
    <source>
        <dbReference type="ARBA" id="ARBA00022801"/>
    </source>
</evidence>
<evidence type="ECO:0000256" key="2">
    <source>
        <dbReference type="SAM" id="MobiDB-lite"/>
    </source>
</evidence>
<comment type="caution">
    <text evidence="4">The sequence shown here is derived from an EMBL/GenBank/DDBJ whole genome shotgun (WGS) entry which is preliminary data.</text>
</comment>
<dbReference type="InterPro" id="IPR000073">
    <property type="entry name" value="AB_hydrolase_1"/>
</dbReference>
<dbReference type="InterPro" id="IPR050266">
    <property type="entry name" value="AB_hydrolase_sf"/>
</dbReference>
<dbReference type="SUPFAM" id="SSF53474">
    <property type="entry name" value="alpha/beta-Hydrolases"/>
    <property type="match status" value="1"/>
</dbReference>
<dbReference type="Gene3D" id="3.40.50.1820">
    <property type="entry name" value="alpha/beta hydrolase"/>
    <property type="match status" value="1"/>
</dbReference>
<dbReference type="AlphaFoldDB" id="A0A3N2C309"/>
<evidence type="ECO:0000313" key="4">
    <source>
        <dbReference type="EMBL" id="ROR81684.1"/>
    </source>
</evidence>
<dbReference type="RefSeq" id="WP_085510758.1">
    <property type="nucleotide sequence ID" value="NZ_FXAP01000001.1"/>
</dbReference>
<reference evidence="4 5" key="1">
    <citation type="submission" date="2018-11" db="EMBL/GenBank/DDBJ databases">
        <title>Sequencing the genomes of 1000 actinobacteria strains.</title>
        <authorList>
            <person name="Klenk H.-P."/>
        </authorList>
    </citation>
    <scope>NUCLEOTIDE SEQUENCE [LARGE SCALE GENOMIC DNA]</scope>
    <source>
        <strain evidence="4 5">DSM 14012</strain>
    </source>
</reference>
<feature type="domain" description="AB hydrolase-1" evidence="3">
    <location>
        <begin position="8"/>
        <end position="245"/>
    </location>
</feature>
<keyword evidence="1" id="KW-0378">Hydrolase</keyword>
<feature type="compositionally biased region" description="Low complexity" evidence="2">
    <location>
        <begin position="452"/>
        <end position="466"/>
    </location>
</feature>
<organism evidence="4 5">
    <name type="scientific">Plantibacter flavus</name>
    <dbReference type="NCBI Taxonomy" id="150123"/>
    <lineage>
        <taxon>Bacteria</taxon>
        <taxon>Bacillati</taxon>
        <taxon>Actinomycetota</taxon>
        <taxon>Actinomycetes</taxon>
        <taxon>Micrococcales</taxon>
        <taxon>Microbacteriaceae</taxon>
        <taxon>Plantibacter</taxon>
    </lineage>
</organism>
<dbReference type="Pfam" id="PF12697">
    <property type="entry name" value="Abhydrolase_6"/>
    <property type="match status" value="1"/>
</dbReference>